<accession>A0A8R1UER7</accession>
<protein>
    <submittedName>
        <fullName evidence="3">F-box domain-containing protein</fullName>
    </submittedName>
</protein>
<dbReference type="Proteomes" id="UP000005239">
    <property type="component" value="Unassembled WGS sequence"/>
</dbReference>
<organism evidence="3 4">
    <name type="scientific">Pristionchus pacificus</name>
    <name type="common">Parasitic nematode worm</name>
    <dbReference type="NCBI Taxonomy" id="54126"/>
    <lineage>
        <taxon>Eukaryota</taxon>
        <taxon>Metazoa</taxon>
        <taxon>Ecdysozoa</taxon>
        <taxon>Nematoda</taxon>
        <taxon>Chromadorea</taxon>
        <taxon>Rhabditida</taxon>
        <taxon>Rhabditina</taxon>
        <taxon>Diplogasteromorpha</taxon>
        <taxon>Diplogasteroidea</taxon>
        <taxon>Neodiplogasteridae</taxon>
        <taxon>Pristionchus</taxon>
    </lineage>
</organism>
<evidence type="ECO:0000256" key="1">
    <source>
        <dbReference type="SAM" id="Coils"/>
    </source>
</evidence>
<feature type="region of interest" description="Disordered" evidence="2">
    <location>
        <begin position="116"/>
        <end position="140"/>
    </location>
</feature>
<dbReference type="PROSITE" id="PS50181">
    <property type="entry name" value="FBOX"/>
    <property type="match status" value="1"/>
</dbReference>
<dbReference type="GO" id="GO:0034464">
    <property type="term" value="C:BBSome"/>
    <property type="evidence" value="ECO:0000318"/>
    <property type="project" value="GO_Central"/>
</dbReference>
<gene>
    <name evidence="3" type="primary">WBGene00108524</name>
</gene>
<dbReference type="GO" id="GO:0060271">
    <property type="term" value="P:cilium assembly"/>
    <property type="evidence" value="ECO:0007669"/>
    <property type="project" value="InterPro"/>
</dbReference>
<feature type="compositionally biased region" description="Low complexity" evidence="2">
    <location>
        <begin position="1"/>
        <end position="11"/>
    </location>
</feature>
<dbReference type="InterPro" id="IPR036047">
    <property type="entry name" value="F-box-like_dom_sf"/>
</dbReference>
<feature type="compositionally biased region" description="Low complexity" evidence="2">
    <location>
        <begin position="19"/>
        <end position="29"/>
    </location>
</feature>
<dbReference type="PANTHER" id="PTHR28596:SF1">
    <property type="entry name" value="BBSOME-INTERACTING PROTEIN 1"/>
    <property type="match status" value="1"/>
</dbReference>
<dbReference type="Pfam" id="PF00646">
    <property type="entry name" value="F-box"/>
    <property type="match status" value="1"/>
</dbReference>
<dbReference type="SUPFAM" id="SSF81383">
    <property type="entry name" value="F-box domain"/>
    <property type="match status" value="1"/>
</dbReference>
<dbReference type="InterPro" id="IPR028233">
    <property type="entry name" value="BBIP10"/>
</dbReference>
<dbReference type="EnsemblMetazoa" id="PPA18970.1">
    <property type="protein sequence ID" value="PPA18970.1"/>
    <property type="gene ID" value="WBGene00108524"/>
</dbReference>
<dbReference type="AlphaFoldDB" id="A0A2A6CSV3"/>
<evidence type="ECO:0000313" key="3">
    <source>
        <dbReference type="EnsemblMetazoa" id="PPA18970.1"/>
    </source>
</evidence>
<dbReference type="Pfam" id="PF14777">
    <property type="entry name" value="BBIP10"/>
    <property type="match status" value="1"/>
</dbReference>
<dbReference type="GO" id="GO:0097500">
    <property type="term" value="P:receptor localization to non-motile cilium"/>
    <property type="evidence" value="ECO:0000318"/>
    <property type="project" value="GO_Central"/>
</dbReference>
<keyword evidence="4" id="KW-1185">Reference proteome</keyword>
<feature type="compositionally biased region" description="Low complexity" evidence="2">
    <location>
        <begin position="124"/>
        <end position="139"/>
    </location>
</feature>
<sequence length="606" mass="69233">MWMAPPSSTRSTRSHKKSPSFSSSSTTWSGTATCTTILPLNLDTIPQPVLIEIFKRCDPVSISRCSRVCSTLRRTVQSEMERINPSIEPSHIFARLFIPDRRRMILERFIMEDEGKSKRERMNSDILSTSPPSSSRYQSNGVSVSGACERSLSYCTVRSLSSEHSIKDFLDTVYEKPIPTMKERLEPRATRFEVDQMVGTSEPSWAYTFDMDKWMADYDITEVLLQNIGNFLEREGGQMADVPSTSGGITHANGQGAGMAMGGPTGGIINGRQAGQTTNDVQSRYHELDSTKSVNKGNIVEEMTDELMDEVRLLSSGRFERLASKLAPINPLHLVFRDHSLYSRRPVQLIFWFISLLRPRLRRITLDGLQSKDRIKVDAVLPLNNIEQLNIKQASSNPALIANEEILLSWLRLPSTERAKIRVRFTNCRRISPKGMCRFIREWQMYPEVTEFDSIIIDEDSMHPWDLVEEAEKDIMHYEKQDSYLRARQSDLPAFATSKNEFRTEEQSESLKRTMEFRHAKGGKAVKYYYEEEPVLPIFCKPKLLPLKTVTMEKMEKMQKDAIEKLKSLEQTEEEIEEAKGPEIIAGTQIVNEKEEKKADIWSADG</sequence>
<feature type="region of interest" description="Disordered" evidence="2">
    <location>
        <begin position="1"/>
        <end position="29"/>
    </location>
</feature>
<dbReference type="Gene3D" id="1.20.1280.50">
    <property type="match status" value="1"/>
</dbReference>
<reference evidence="4" key="1">
    <citation type="journal article" date="2008" name="Nat. Genet.">
        <title>The Pristionchus pacificus genome provides a unique perspective on nematode lifestyle and parasitism.</title>
        <authorList>
            <person name="Dieterich C."/>
            <person name="Clifton S.W."/>
            <person name="Schuster L.N."/>
            <person name="Chinwalla A."/>
            <person name="Delehaunty K."/>
            <person name="Dinkelacker I."/>
            <person name="Fulton L."/>
            <person name="Fulton R."/>
            <person name="Godfrey J."/>
            <person name="Minx P."/>
            <person name="Mitreva M."/>
            <person name="Roeseler W."/>
            <person name="Tian H."/>
            <person name="Witte H."/>
            <person name="Yang S.P."/>
            <person name="Wilson R.K."/>
            <person name="Sommer R.J."/>
        </authorList>
    </citation>
    <scope>NUCLEOTIDE SEQUENCE [LARGE SCALE GENOMIC DNA]</scope>
    <source>
        <strain evidence="4">PS312</strain>
    </source>
</reference>
<dbReference type="InterPro" id="IPR001810">
    <property type="entry name" value="F-box_dom"/>
</dbReference>
<evidence type="ECO:0000256" key="2">
    <source>
        <dbReference type="SAM" id="MobiDB-lite"/>
    </source>
</evidence>
<accession>A0A2A6CSV3</accession>
<name>A0A2A6CSV3_PRIPA</name>
<keyword evidence="1" id="KW-0175">Coiled coil</keyword>
<reference evidence="3" key="2">
    <citation type="submission" date="2022-06" db="UniProtKB">
        <authorList>
            <consortium name="EnsemblMetazoa"/>
        </authorList>
    </citation>
    <scope>IDENTIFICATION</scope>
    <source>
        <strain evidence="3">PS312</strain>
    </source>
</reference>
<dbReference type="PANTHER" id="PTHR28596">
    <property type="entry name" value="BBSOME-INTERACTING PROTEIN 1"/>
    <property type="match status" value="1"/>
</dbReference>
<feature type="coiled-coil region" evidence="1">
    <location>
        <begin position="552"/>
        <end position="579"/>
    </location>
</feature>
<evidence type="ECO:0000313" key="4">
    <source>
        <dbReference type="Proteomes" id="UP000005239"/>
    </source>
</evidence>
<proteinExistence type="predicted"/>